<name>A0A8X8CL71_POPTO</name>
<reference evidence="2" key="1">
    <citation type="journal article" date="2020" name="bioRxiv">
        <title>Hybrid origin of Populus tomentosa Carr. identified through genome sequencing and phylogenomic analysis.</title>
        <authorList>
            <person name="An X."/>
            <person name="Gao K."/>
            <person name="Chen Z."/>
            <person name="Li J."/>
            <person name="Yang X."/>
            <person name="Yang X."/>
            <person name="Zhou J."/>
            <person name="Guo T."/>
            <person name="Zhao T."/>
            <person name="Huang S."/>
            <person name="Miao D."/>
            <person name="Khan W.U."/>
            <person name="Rao P."/>
            <person name="Ye M."/>
            <person name="Lei B."/>
            <person name="Liao W."/>
            <person name="Wang J."/>
            <person name="Ji L."/>
            <person name="Li Y."/>
            <person name="Guo B."/>
            <person name="Mustafa N.S."/>
            <person name="Li S."/>
            <person name="Yun Q."/>
            <person name="Keller S.R."/>
            <person name="Mao J."/>
            <person name="Zhang R."/>
            <person name="Strauss S.H."/>
        </authorList>
    </citation>
    <scope>NUCLEOTIDE SEQUENCE</scope>
    <source>
        <strain evidence="2">GM15</strain>
        <tissue evidence="2">Leaf</tissue>
    </source>
</reference>
<organism evidence="2 3">
    <name type="scientific">Populus tomentosa</name>
    <name type="common">Chinese white poplar</name>
    <dbReference type="NCBI Taxonomy" id="118781"/>
    <lineage>
        <taxon>Eukaryota</taxon>
        <taxon>Viridiplantae</taxon>
        <taxon>Streptophyta</taxon>
        <taxon>Embryophyta</taxon>
        <taxon>Tracheophyta</taxon>
        <taxon>Spermatophyta</taxon>
        <taxon>Magnoliopsida</taxon>
        <taxon>eudicotyledons</taxon>
        <taxon>Gunneridae</taxon>
        <taxon>Pentapetalae</taxon>
        <taxon>rosids</taxon>
        <taxon>fabids</taxon>
        <taxon>Malpighiales</taxon>
        <taxon>Salicaceae</taxon>
        <taxon>Saliceae</taxon>
        <taxon>Populus</taxon>
    </lineage>
</organism>
<feature type="compositionally biased region" description="Polar residues" evidence="1">
    <location>
        <begin position="30"/>
        <end position="42"/>
    </location>
</feature>
<dbReference type="PANTHER" id="PTHR45523:SF6">
    <property type="entry name" value="OS02G0470400 PROTEIN"/>
    <property type="match status" value="1"/>
</dbReference>
<dbReference type="PANTHER" id="PTHR45523">
    <property type="entry name" value="TETRATRICOPEPTIDE REPEAT (TPR)-CONTAINING PROTEIN-RELATED"/>
    <property type="match status" value="1"/>
</dbReference>
<comment type="caution">
    <text evidence="2">The sequence shown here is derived from an EMBL/GenBank/DDBJ whole genome shotgun (WGS) entry which is preliminary data.</text>
</comment>
<gene>
    <name evidence="2" type="ORF">POTOM_038273</name>
</gene>
<protein>
    <submittedName>
        <fullName evidence="2">Uncharacterized protein</fullName>
    </submittedName>
</protein>
<feature type="region of interest" description="Disordered" evidence="1">
    <location>
        <begin position="1"/>
        <end position="42"/>
    </location>
</feature>
<sequence length="175" mass="19028">MNIVRISDWMPENEPSSITGRRVQPPSPQPSGNVSPQQQLPSSTGCKFHAVLELAGLGTSVTEHTPRSAPGHMSKGVLSMDKKFIQIRQRQENKGVEDLGDVLREGGGALAKGLFRGVTGILTSPPEEAKKLRFCSGSWKRNNRCSCPASQLGFLVLLPAMICFDLTITTEARDR</sequence>
<keyword evidence="3" id="KW-1185">Reference proteome</keyword>
<dbReference type="AlphaFoldDB" id="A0A8X8CL71"/>
<dbReference type="OrthoDB" id="428159at2759"/>
<dbReference type="EMBL" id="JAAWWB010000020">
    <property type="protein sequence ID" value="KAG6757944.1"/>
    <property type="molecule type" value="Genomic_DNA"/>
</dbReference>
<evidence type="ECO:0000256" key="1">
    <source>
        <dbReference type="SAM" id="MobiDB-lite"/>
    </source>
</evidence>
<dbReference type="Proteomes" id="UP000886885">
    <property type="component" value="Chromosome 10D"/>
</dbReference>
<evidence type="ECO:0000313" key="3">
    <source>
        <dbReference type="Proteomes" id="UP000886885"/>
    </source>
</evidence>
<evidence type="ECO:0000313" key="2">
    <source>
        <dbReference type="EMBL" id="KAG6757944.1"/>
    </source>
</evidence>
<accession>A0A8X8CL71</accession>
<proteinExistence type="predicted"/>